<dbReference type="GO" id="GO:0004602">
    <property type="term" value="F:glutathione peroxidase activity"/>
    <property type="evidence" value="ECO:0007669"/>
    <property type="project" value="TreeGrafter"/>
</dbReference>
<evidence type="ECO:0000259" key="3">
    <source>
        <dbReference type="Pfam" id="PF01323"/>
    </source>
</evidence>
<dbReference type="EC" id="5.99.1.4" evidence="1"/>
<dbReference type="EMBL" id="CP039690">
    <property type="protein sequence ID" value="QCI63436.1"/>
    <property type="molecule type" value="Genomic_DNA"/>
</dbReference>
<organism evidence="4 5">
    <name type="scientific">Phreatobacter stygius</name>
    <dbReference type="NCBI Taxonomy" id="1940610"/>
    <lineage>
        <taxon>Bacteria</taxon>
        <taxon>Pseudomonadati</taxon>
        <taxon>Pseudomonadota</taxon>
        <taxon>Alphaproteobacteria</taxon>
        <taxon>Hyphomicrobiales</taxon>
        <taxon>Phreatobacteraceae</taxon>
        <taxon>Phreatobacter</taxon>
    </lineage>
</organism>
<dbReference type="InterPro" id="IPR036249">
    <property type="entry name" value="Thioredoxin-like_sf"/>
</dbReference>
<dbReference type="RefSeq" id="WP_136958894.1">
    <property type="nucleotide sequence ID" value="NZ_CP039690.1"/>
</dbReference>
<proteinExistence type="inferred from homology"/>
<protein>
    <recommendedName>
        <fullName evidence="1">2-hydroxychromene-2-carboxylate isomerase</fullName>
        <ecNumber evidence="1">5.99.1.4</ecNumber>
    </recommendedName>
</protein>
<dbReference type="Gene3D" id="3.40.30.10">
    <property type="entry name" value="Glutaredoxin"/>
    <property type="match status" value="1"/>
</dbReference>
<dbReference type="KEGG" id="pstg:E8M01_03795"/>
<comment type="catalytic activity">
    <reaction evidence="1">
        <text>2-hydroxychromene-2-carboxylate = (3E)-4-(2-hydroxyphenyl)-2-oxobut-3-enoate</text>
        <dbReference type="Rhea" id="RHEA:27401"/>
        <dbReference type="ChEBI" id="CHEBI:59350"/>
        <dbReference type="ChEBI" id="CHEBI:59353"/>
        <dbReference type="EC" id="5.99.1.4"/>
    </reaction>
</comment>
<dbReference type="InterPro" id="IPR051924">
    <property type="entry name" value="GST_Kappa/NadH"/>
</dbReference>
<sequence length="206" mass="22654">MAEIQFFFEFASPYSYIASLDIEDIAAAAGRTVAWRPVEIDAVWEAQGVLDAYRTIRRLKGPYIRRDAMRCAARRGASLRSPSASARDTSLAKSAYWGLRDENTQLAKRFLQVTWHRYFSEGKPIGSLEDIVEATDSLGLGAQRILTAAAWAGARRDQDASNADAIAGGCFGIPWFIADGEAFFGQDRLSHLAAHINPKPGRQVVS</sequence>
<evidence type="ECO:0000313" key="5">
    <source>
        <dbReference type="Proteomes" id="UP000298781"/>
    </source>
</evidence>
<evidence type="ECO:0000256" key="2">
    <source>
        <dbReference type="PIRSR" id="PIRSR006386-1"/>
    </source>
</evidence>
<dbReference type="OrthoDB" id="5244108at2"/>
<dbReference type="InterPro" id="IPR001853">
    <property type="entry name" value="DSBA-like_thioredoxin_dom"/>
</dbReference>
<dbReference type="SUPFAM" id="SSF52833">
    <property type="entry name" value="Thioredoxin-like"/>
    <property type="match status" value="1"/>
</dbReference>
<dbReference type="AlphaFoldDB" id="A0A4D7B1P7"/>
<accession>A0A4D7B1P7</accession>
<keyword evidence="1" id="KW-0413">Isomerase</keyword>
<dbReference type="InterPro" id="IPR014440">
    <property type="entry name" value="HCCAis_GSTk"/>
</dbReference>
<feature type="domain" description="DSBA-like thioredoxin" evidence="3">
    <location>
        <begin position="4"/>
        <end position="196"/>
    </location>
</feature>
<dbReference type="Proteomes" id="UP000298781">
    <property type="component" value="Chromosome"/>
</dbReference>
<dbReference type="PANTHER" id="PTHR42943">
    <property type="entry name" value="GLUTATHIONE S-TRANSFERASE KAPPA"/>
    <property type="match status" value="1"/>
</dbReference>
<dbReference type="GO" id="GO:0018845">
    <property type="term" value="F:2-hydroxychromene-2-carboxylate isomerase activity"/>
    <property type="evidence" value="ECO:0007669"/>
    <property type="project" value="UniProtKB-UniRule"/>
</dbReference>
<comment type="similarity">
    <text evidence="1">Belongs to the GST superfamily. NadH family.</text>
</comment>
<keyword evidence="5" id="KW-1185">Reference proteome</keyword>
<dbReference type="PIRSF" id="PIRSF006386">
    <property type="entry name" value="HCCAis_GSTk"/>
    <property type="match status" value="1"/>
</dbReference>
<dbReference type="GO" id="GO:0004364">
    <property type="term" value="F:glutathione transferase activity"/>
    <property type="evidence" value="ECO:0007669"/>
    <property type="project" value="TreeGrafter"/>
</dbReference>
<dbReference type="PANTHER" id="PTHR42943:SF2">
    <property type="entry name" value="GLUTATHIONE S-TRANSFERASE KAPPA 1"/>
    <property type="match status" value="1"/>
</dbReference>
<reference evidence="4 5" key="1">
    <citation type="submission" date="2019-04" db="EMBL/GenBank/DDBJ databases">
        <title>Phreatobacter aquaticus sp. nov.</title>
        <authorList>
            <person name="Choi A."/>
        </authorList>
    </citation>
    <scope>NUCLEOTIDE SEQUENCE [LARGE SCALE GENOMIC DNA]</scope>
    <source>
        <strain evidence="4 5">KCTC 52518</strain>
    </source>
</reference>
<dbReference type="GO" id="GO:0006749">
    <property type="term" value="P:glutathione metabolic process"/>
    <property type="evidence" value="ECO:0007669"/>
    <property type="project" value="TreeGrafter"/>
</dbReference>
<gene>
    <name evidence="4" type="ORF">E8M01_03795</name>
</gene>
<name>A0A4D7B1P7_9HYPH</name>
<feature type="active site" description="Nucleophile" evidence="2">
    <location>
        <position position="12"/>
    </location>
</feature>
<evidence type="ECO:0000256" key="1">
    <source>
        <dbReference type="PIRNR" id="PIRNR006386"/>
    </source>
</evidence>
<evidence type="ECO:0000313" key="4">
    <source>
        <dbReference type="EMBL" id="QCI63436.1"/>
    </source>
</evidence>
<dbReference type="Pfam" id="PF01323">
    <property type="entry name" value="DSBA"/>
    <property type="match status" value="1"/>
</dbReference>